<proteinExistence type="predicted"/>
<accession>A0A2H0KPI5</accession>
<dbReference type="SFLD" id="SFLDG01101">
    <property type="entry name" value="Uncharacterised_Radical_SAM_Su"/>
    <property type="match status" value="1"/>
</dbReference>
<dbReference type="InterPro" id="IPR013785">
    <property type="entry name" value="Aldolase_TIM"/>
</dbReference>
<dbReference type="NCBIfam" id="TIGR04337">
    <property type="entry name" value="AmmeMemoSam_rS"/>
    <property type="match status" value="1"/>
</dbReference>
<dbReference type="EMBL" id="PCVN01000112">
    <property type="protein sequence ID" value="PIQ74056.1"/>
    <property type="molecule type" value="Genomic_DNA"/>
</dbReference>
<keyword evidence="4 6" id="KW-0408">Iron</keyword>
<dbReference type="InterPro" id="IPR058240">
    <property type="entry name" value="rSAM_sf"/>
</dbReference>
<evidence type="ECO:0000313" key="8">
    <source>
        <dbReference type="EMBL" id="PIQ74056.1"/>
    </source>
</evidence>
<dbReference type="CDD" id="cd01335">
    <property type="entry name" value="Radical_SAM"/>
    <property type="match status" value="1"/>
</dbReference>
<name>A0A2H0KPI5_9BACT</name>
<dbReference type="GO" id="GO:0003824">
    <property type="term" value="F:catalytic activity"/>
    <property type="evidence" value="ECO:0007669"/>
    <property type="project" value="InterPro"/>
</dbReference>
<feature type="binding site" evidence="6">
    <location>
        <position position="82"/>
    </location>
    <ligand>
        <name>[4Fe-4S] cluster</name>
        <dbReference type="ChEBI" id="CHEBI:49883"/>
        <note>4Fe-4S-S-AdoMet</note>
    </ligand>
</feature>
<dbReference type="InterPro" id="IPR016431">
    <property type="entry name" value="Pyrv-formate_lyase-activ_prd"/>
</dbReference>
<dbReference type="GO" id="GO:0051539">
    <property type="term" value="F:4 iron, 4 sulfur cluster binding"/>
    <property type="evidence" value="ECO:0007669"/>
    <property type="project" value="UniProtKB-KW"/>
</dbReference>
<gene>
    <name evidence="8" type="primary">amrS</name>
    <name evidence="8" type="ORF">COV85_04200</name>
</gene>
<evidence type="ECO:0000256" key="5">
    <source>
        <dbReference type="ARBA" id="ARBA00023014"/>
    </source>
</evidence>
<keyword evidence="1" id="KW-0004">4Fe-4S</keyword>
<keyword evidence="3 6" id="KW-0479">Metal-binding</keyword>
<dbReference type="InterPro" id="IPR027596">
    <property type="entry name" value="AmmeMemoSam_rS"/>
</dbReference>
<evidence type="ECO:0000256" key="6">
    <source>
        <dbReference type="PIRSR" id="PIRSR004869-50"/>
    </source>
</evidence>
<evidence type="ECO:0000259" key="7">
    <source>
        <dbReference type="PROSITE" id="PS51918"/>
    </source>
</evidence>
<dbReference type="GO" id="GO:0046872">
    <property type="term" value="F:metal ion binding"/>
    <property type="evidence" value="ECO:0007669"/>
    <property type="project" value="UniProtKB-KW"/>
</dbReference>
<dbReference type="SFLD" id="SFLDS00029">
    <property type="entry name" value="Radical_SAM"/>
    <property type="match status" value="1"/>
</dbReference>
<evidence type="ECO:0000313" key="9">
    <source>
        <dbReference type="Proteomes" id="UP000231550"/>
    </source>
</evidence>
<feature type="binding site" evidence="6">
    <location>
        <position position="86"/>
    </location>
    <ligand>
        <name>[4Fe-4S] cluster</name>
        <dbReference type="ChEBI" id="CHEBI:49883"/>
        <note>4Fe-4S-S-AdoMet</note>
    </ligand>
</feature>
<reference evidence="8 9" key="1">
    <citation type="submission" date="2017-09" db="EMBL/GenBank/DDBJ databases">
        <title>Depth-based differentiation of microbial function through sediment-hosted aquifers and enrichment of novel symbionts in the deep terrestrial subsurface.</title>
        <authorList>
            <person name="Probst A.J."/>
            <person name="Ladd B."/>
            <person name="Jarett J.K."/>
            <person name="Geller-Mcgrath D.E."/>
            <person name="Sieber C.M."/>
            <person name="Emerson J.B."/>
            <person name="Anantharaman K."/>
            <person name="Thomas B.C."/>
            <person name="Malmstrom R."/>
            <person name="Stieglmeier M."/>
            <person name="Klingl A."/>
            <person name="Woyke T."/>
            <person name="Ryan C.M."/>
            <person name="Banfield J.F."/>
        </authorList>
    </citation>
    <scope>NUCLEOTIDE SEQUENCE [LARGE SCALE GENOMIC DNA]</scope>
    <source>
        <strain evidence="8">CG11_big_fil_rev_8_21_14_0_20_44_10</strain>
    </source>
</reference>
<feature type="binding site" evidence="6">
    <location>
        <position position="89"/>
    </location>
    <ligand>
        <name>[4Fe-4S] cluster</name>
        <dbReference type="ChEBI" id="CHEBI:49883"/>
        <note>4Fe-4S-S-AdoMet</note>
    </ligand>
</feature>
<protein>
    <submittedName>
        <fullName evidence="8">AmmeMemoRadiSam system radical SAM enzyme</fullName>
    </submittedName>
</protein>
<dbReference type="PROSITE" id="PS51918">
    <property type="entry name" value="RADICAL_SAM"/>
    <property type="match status" value="1"/>
</dbReference>
<feature type="domain" description="Radical SAM core" evidence="7">
    <location>
        <begin position="67"/>
        <end position="291"/>
    </location>
</feature>
<dbReference type="PANTHER" id="PTHR30352">
    <property type="entry name" value="PYRUVATE FORMATE-LYASE-ACTIVATING ENZYME"/>
    <property type="match status" value="1"/>
</dbReference>
<dbReference type="Gene3D" id="3.20.20.70">
    <property type="entry name" value="Aldolase class I"/>
    <property type="match status" value="1"/>
</dbReference>
<keyword evidence="5 6" id="KW-0411">Iron-sulfur</keyword>
<dbReference type="AlphaFoldDB" id="A0A2H0KPI5"/>
<evidence type="ECO:0000256" key="1">
    <source>
        <dbReference type="ARBA" id="ARBA00022485"/>
    </source>
</evidence>
<evidence type="ECO:0000256" key="4">
    <source>
        <dbReference type="ARBA" id="ARBA00023004"/>
    </source>
</evidence>
<organism evidence="8 9">
    <name type="scientific">Candidatus Portnoybacteria bacterium CG11_big_fil_rev_8_21_14_0_20_44_10</name>
    <dbReference type="NCBI Taxonomy" id="1974818"/>
    <lineage>
        <taxon>Bacteria</taxon>
        <taxon>Candidatus Portnoyibacteriota</taxon>
    </lineage>
</organism>
<sequence>MKECYLYKKLSGDKIQCQTCAHQCVILSKQRGLCGIRVNIDGELYLLTYSRAIAENIDPIEKKPFFHFLPGTLSLSVAAMGCNFRCDNCQNWDISQTPKQMGSPAEALAKAGAALPPEKIVKRAIENDCPSISYTYTEPTVFLEYALDTMKLAKEKGLKNCWVSNGFMTKETLEMVAPYLDAVNVDLKFFDDGLYQKHCGGRLQPVLDNLKTIKKLGVWLEITTLIIPTLSDSEKMFKQIAKFIKTELGPETPWHVSRFSGYLSWKLQNLPDTPTEKVEAAYQIGKEIGLKYVYSGNIASENSENTFCPKCGALNIKRNGYRVKRHDKNGRCFRCSEDLNLIL</sequence>
<dbReference type="InterPro" id="IPR007197">
    <property type="entry name" value="rSAM"/>
</dbReference>
<dbReference type="PANTHER" id="PTHR30352:SF5">
    <property type="entry name" value="PYRUVATE FORMATE-LYASE 1-ACTIVATING ENZYME"/>
    <property type="match status" value="1"/>
</dbReference>
<dbReference type="Proteomes" id="UP000231550">
    <property type="component" value="Unassembled WGS sequence"/>
</dbReference>
<comment type="cofactor">
    <cofactor evidence="6">
        <name>[4Fe-4S] cluster</name>
        <dbReference type="ChEBI" id="CHEBI:49883"/>
    </cofactor>
    <text evidence="6">Binds 1 [4Fe-4S] cluster. The cluster is coordinated with 3 cysteines and an exchangeable S-adenosyl-L-methionine.</text>
</comment>
<evidence type="ECO:0000256" key="2">
    <source>
        <dbReference type="ARBA" id="ARBA00022691"/>
    </source>
</evidence>
<dbReference type="Pfam" id="PF04055">
    <property type="entry name" value="Radical_SAM"/>
    <property type="match status" value="1"/>
</dbReference>
<dbReference type="PIRSF" id="PIRSF004869">
    <property type="entry name" value="PflX_prd"/>
    <property type="match status" value="1"/>
</dbReference>
<dbReference type="InterPro" id="IPR034457">
    <property type="entry name" value="Organic_radical-activating"/>
</dbReference>
<dbReference type="SUPFAM" id="SSF102114">
    <property type="entry name" value="Radical SAM enzymes"/>
    <property type="match status" value="1"/>
</dbReference>
<keyword evidence="2 6" id="KW-0949">S-adenosyl-L-methionine</keyword>
<evidence type="ECO:0000256" key="3">
    <source>
        <dbReference type="ARBA" id="ARBA00022723"/>
    </source>
</evidence>
<comment type="caution">
    <text evidence="8">The sequence shown here is derived from an EMBL/GenBank/DDBJ whole genome shotgun (WGS) entry which is preliminary data.</text>
</comment>